<sequence length="53" mass="6385">MTVEQLIEDYERRIENCNKLLDSTDSNSQKNRLETKKSCYKTFISELKRIKDE</sequence>
<proteinExistence type="predicted"/>
<accession>A0A1B4XWI1</accession>
<name>A0A1B4XWI1_9CAUD</name>
<organism evidence="1 2">
    <name type="scientific">Tenacibaculum phage pT24</name>
    <dbReference type="NCBI Taxonomy" id="1880590"/>
    <lineage>
        <taxon>Viruses</taxon>
        <taxon>Duplodnaviria</taxon>
        <taxon>Heunggongvirae</taxon>
        <taxon>Uroviricota</taxon>
        <taxon>Caudoviricetes</taxon>
        <taxon>Kungbxnavirus</taxon>
        <taxon>Kungbxnavirus pT24</taxon>
    </lineage>
</organism>
<reference evidence="1 2" key="1">
    <citation type="submission" date="2016-07" db="EMBL/GenBank/DDBJ databases">
        <title>Characterization of three bacteriophages infecting bacteria isolated from shrimp culture pond water.</title>
        <authorList>
            <person name="Khoa H.V."/>
        </authorList>
    </citation>
    <scope>NUCLEOTIDE SEQUENCE [LARGE SCALE GENOMIC DNA]</scope>
</reference>
<keyword evidence="2" id="KW-1185">Reference proteome</keyword>
<gene>
    <name evidence="1" type="ORF">BPT24_048</name>
</gene>
<protein>
    <submittedName>
        <fullName evidence="1">Uncharacterized protein</fullName>
    </submittedName>
</protein>
<evidence type="ECO:0000313" key="1">
    <source>
        <dbReference type="EMBL" id="BAV39171.1"/>
    </source>
</evidence>
<dbReference type="Proteomes" id="UP000224877">
    <property type="component" value="Segment"/>
</dbReference>
<dbReference type="EMBL" id="LC168164">
    <property type="protein sequence ID" value="BAV39171.1"/>
    <property type="molecule type" value="Genomic_DNA"/>
</dbReference>
<evidence type="ECO:0000313" key="2">
    <source>
        <dbReference type="Proteomes" id="UP000224877"/>
    </source>
</evidence>